<sequence length="170" mass="18622">MDAPTRRPLPPQLQALQQHWQALQPRERTMLQLGGIALAALLLWLLALQPALRGLRETPPRLAQAEEQLQQMRRLAQESKTLKDLPPVPPAQAEQALKASTERLGGSAQLQVSGDRATLQLRNISPEQLQNWLAEARSAARARTIEAQMQRSPTGYNGVIVLALDGGAAP</sequence>
<keyword evidence="1" id="KW-0472">Membrane</keyword>
<dbReference type="RefSeq" id="WP_347606168.1">
    <property type="nucleotide sequence ID" value="NZ_JBDPZC010000001.1"/>
</dbReference>
<gene>
    <name evidence="2" type="primary">gspM</name>
    <name evidence="2" type="ORF">ABDJ40_03580</name>
</gene>
<keyword evidence="3" id="KW-1185">Reference proteome</keyword>
<accession>A0ABV0G9V7</accession>
<name>A0ABV0G9V7_9BURK</name>
<organism evidence="2 3">
    <name type="scientific">Roseateles flavus</name>
    <dbReference type="NCBI Taxonomy" id="3149041"/>
    <lineage>
        <taxon>Bacteria</taxon>
        <taxon>Pseudomonadati</taxon>
        <taxon>Pseudomonadota</taxon>
        <taxon>Betaproteobacteria</taxon>
        <taxon>Burkholderiales</taxon>
        <taxon>Sphaerotilaceae</taxon>
        <taxon>Roseateles</taxon>
    </lineage>
</organism>
<comment type="caution">
    <text evidence="2">The sequence shown here is derived from an EMBL/GenBank/DDBJ whole genome shotgun (WGS) entry which is preliminary data.</text>
</comment>
<evidence type="ECO:0000313" key="2">
    <source>
        <dbReference type="EMBL" id="MEO3711843.1"/>
    </source>
</evidence>
<keyword evidence="1" id="KW-0812">Transmembrane</keyword>
<keyword evidence="1" id="KW-1133">Transmembrane helix</keyword>
<feature type="transmembrane region" description="Helical" evidence="1">
    <location>
        <begin position="30"/>
        <end position="48"/>
    </location>
</feature>
<dbReference type="InterPro" id="IPR007690">
    <property type="entry name" value="T2SS_GspM"/>
</dbReference>
<evidence type="ECO:0000313" key="3">
    <source>
        <dbReference type="Proteomes" id="UP001462640"/>
    </source>
</evidence>
<proteinExistence type="predicted"/>
<evidence type="ECO:0000256" key="1">
    <source>
        <dbReference type="SAM" id="Phobius"/>
    </source>
</evidence>
<dbReference type="EMBL" id="JBDPZC010000001">
    <property type="protein sequence ID" value="MEO3711843.1"/>
    <property type="molecule type" value="Genomic_DNA"/>
</dbReference>
<dbReference type="Proteomes" id="UP001462640">
    <property type="component" value="Unassembled WGS sequence"/>
</dbReference>
<reference evidence="2 3" key="1">
    <citation type="submission" date="2024-05" db="EMBL/GenBank/DDBJ databases">
        <title>Roseateles sp. 2.12 16S ribosomal RNA gene Genome sequencing and assembly.</title>
        <authorList>
            <person name="Woo H."/>
        </authorList>
    </citation>
    <scope>NUCLEOTIDE SEQUENCE [LARGE SCALE GENOMIC DNA]</scope>
    <source>
        <strain evidence="2 3">2.12</strain>
    </source>
</reference>
<dbReference type="Pfam" id="PF04612">
    <property type="entry name" value="T2SSM"/>
    <property type="match status" value="1"/>
</dbReference>
<protein>
    <submittedName>
        <fullName evidence="2">Type II secretion system protein GspM</fullName>
    </submittedName>
</protein>